<reference evidence="3" key="1">
    <citation type="journal article" date="2019" name="Sci. Rep.">
        <title>Draft genome of Tanacetum cinerariifolium, the natural source of mosquito coil.</title>
        <authorList>
            <person name="Yamashiro T."/>
            <person name="Shiraishi A."/>
            <person name="Satake H."/>
            <person name="Nakayama K."/>
        </authorList>
    </citation>
    <scope>NUCLEOTIDE SEQUENCE</scope>
</reference>
<organism evidence="3">
    <name type="scientific">Tanacetum cinerariifolium</name>
    <name type="common">Dalmatian daisy</name>
    <name type="synonym">Chrysanthemum cinerariifolium</name>
    <dbReference type="NCBI Taxonomy" id="118510"/>
    <lineage>
        <taxon>Eukaryota</taxon>
        <taxon>Viridiplantae</taxon>
        <taxon>Streptophyta</taxon>
        <taxon>Embryophyta</taxon>
        <taxon>Tracheophyta</taxon>
        <taxon>Spermatophyta</taxon>
        <taxon>Magnoliopsida</taxon>
        <taxon>eudicotyledons</taxon>
        <taxon>Gunneridae</taxon>
        <taxon>Pentapetalae</taxon>
        <taxon>asterids</taxon>
        <taxon>campanulids</taxon>
        <taxon>Asterales</taxon>
        <taxon>Asteraceae</taxon>
        <taxon>Asteroideae</taxon>
        <taxon>Anthemideae</taxon>
        <taxon>Anthemidinae</taxon>
        <taxon>Tanacetum</taxon>
    </lineage>
</organism>
<dbReference type="AlphaFoldDB" id="A0A699IUB6"/>
<dbReference type="Pfam" id="PF07727">
    <property type="entry name" value="RVT_2"/>
    <property type="match status" value="1"/>
</dbReference>
<evidence type="ECO:0000259" key="2">
    <source>
        <dbReference type="Pfam" id="PF07727"/>
    </source>
</evidence>
<name>A0A699IUB6_TANCI</name>
<feature type="domain" description="Reverse transcriptase Ty1/copia-type" evidence="2">
    <location>
        <begin position="120"/>
        <end position="175"/>
    </location>
</feature>
<evidence type="ECO:0000313" key="3">
    <source>
        <dbReference type="EMBL" id="GEZ86553.1"/>
    </source>
</evidence>
<comment type="caution">
    <text evidence="3">The sequence shown here is derived from an EMBL/GenBank/DDBJ whole genome shotgun (WGS) entry which is preliminary data.</text>
</comment>
<sequence>MDLLYSSLEAATYPIQLDSYSLPSRDMPGTNRENNQFILAVVEERSDIILRFGPRDDTSSFEELLPRLGHPGDDVLRRLESRNLISCRKSKLSALCHACQLGIRPVLLQTDASNNMIIAYLHNEFAMKDLGSLNYYLGISAQRSASGLFFCQLKFAEEILERAHMQNCNSCRTPVDTESKLDLSYVVQHICLYMHEPRDPHFTALKRILCYARGTLDYGLHLHVSLIAGFPPLFKLNFFKKEKASKKEQKALESIKPVQHEAIPSRFPNEA</sequence>
<gene>
    <name evidence="3" type="ORF">Tci_558526</name>
</gene>
<dbReference type="InterPro" id="IPR013103">
    <property type="entry name" value="RVT_2"/>
</dbReference>
<proteinExistence type="predicted"/>
<evidence type="ECO:0000256" key="1">
    <source>
        <dbReference type="SAM" id="MobiDB-lite"/>
    </source>
</evidence>
<feature type="region of interest" description="Disordered" evidence="1">
    <location>
        <begin position="250"/>
        <end position="271"/>
    </location>
</feature>
<protein>
    <submittedName>
        <fullName evidence="3">Ribonuclease H-like domain-containing protein</fullName>
    </submittedName>
</protein>
<dbReference type="EMBL" id="BKCJ010334315">
    <property type="protein sequence ID" value="GEZ86553.1"/>
    <property type="molecule type" value="Genomic_DNA"/>
</dbReference>
<accession>A0A699IUB6</accession>